<dbReference type="EC" id="2.1.1.193" evidence="3 12"/>
<dbReference type="GO" id="GO:0005737">
    <property type="term" value="C:cytoplasm"/>
    <property type="evidence" value="ECO:0007669"/>
    <property type="project" value="UniProtKB-SubCell"/>
</dbReference>
<comment type="function">
    <text evidence="10 12">Specifically methylates the N3 position of the uracil ring of uridine 1498 (m3U1498) in 16S rRNA. Acts on the fully assembled 30S ribosomal subunit.</text>
</comment>
<evidence type="ECO:0000256" key="8">
    <source>
        <dbReference type="ARBA" id="ARBA00022679"/>
    </source>
</evidence>
<gene>
    <name evidence="13" type="ORF">B5808_06745</name>
</gene>
<keyword evidence="8 12" id="KW-0808">Transferase</keyword>
<dbReference type="GO" id="GO:0070475">
    <property type="term" value="P:rRNA base methylation"/>
    <property type="evidence" value="ECO:0007669"/>
    <property type="project" value="TreeGrafter"/>
</dbReference>
<keyword evidence="14" id="KW-1185">Reference proteome</keyword>
<dbReference type="InterPro" id="IPR046887">
    <property type="entry name" value="RsmE_PUA-like"/>
</dbReference>
<dbReference type="NCBIfam" id="NF008693">
    <property type="entry name" value="PRK11713.2-3"/>
    <property type="match status" value="1"/>
</dbReference>
<evidence type="ECO:0000313" key="13">
    <source>
        <dbReference type="EMBL" id="ARJ04945.1"/>
    </source>
</evidence>
<evidence type="ECO:0000256" key="2">
    <source>
        <dbReference type="ARBA" id="ARBA00005528"/>
    </source>
</evidence>
<dbReference type="CDD" id="cd18084">
    <property type="entry name" value="RsmE-like"/>
    <property type="match status" value="1"/>
</dbReference>
<comment type="subcellular location">
    <subcellularLocation>
        <location evidence="1 12">Cytoplasm</location>
    </subcellularLocation>
</comment>
<dbReference type="Proteomes" id="UP000192775">
    <property type="component" value="Chromosome"/>
</dbReference>
<evidence type="ECO:0000256" key="10">
    <source>
        <dbReference type="ARBA" id="ARBA00025699"/>
    </source>
</evidence>
<dbReference type="SUPFAM" id="SSF75217">
    <property type="entry name" value="alpha/beta knot"/>
    <property type="match status" value="1"/>
</dbReference>
<evidence type="ECO:0000256" key="6">
    <source>
        <dbReference type="ARBA" id="ARBA00022552"/>
    </source>
</evidence>
<comment type="similarity">
    <text evidence="2 12">Belongs to the RNA methyltransferase RsmE family.</text>
</comment>
<dbReference type="Pfam" id="PF04452">
    <property type="entry name" value="Methyltrans_RNA"/>
    <property type="match status" value="1"/>
</dbReference>
<evidence type="ECO:0000256" key="11">
    <source>
        <dbReference type="ARBA" id="ARBA00047944"/>
    </source>
</evidence>
<dbReference type="InterPro" id="IPR046886">
    <property type="entry name" value="RsmE_MTase_dom"/>
</dbReference>
<evidence type="ECO:0000256" key="7">
    <source>
        <dbReference type="ARBA" id="ARBA00022603"/>
    </source>
</evidence>
<dbReference type="RefSeq" id="WP_085019083.1">
    <property type="nucleotide sequence ID" value="NZ_BMHD01000002.1"/>
</dbReference>
<dbReference type="STRING" id="1619308.B5808_06745"/>
<evidence type="ECO:0000256" key="5">
    <source>
        <dbReference type="ARBA" id="ARBA00022490"/>
    </source>
</evidence>
<dbReference type="SUPFAM" id="SSF88697">
    <property type="entry name" value="PUA domain-like"/>
    <property type="match status" value="1"/>
</dbReference>
<organism evidence="13 14">
    <name type="scientific">Cnuibacter physcomitrellae</name>
    <dbReference type="NCBI Taxonomy" id="1619308"/>
    <lineage>
        <taxon>Bacteria</taxon>
        <taxon>Bacillati</taxon>
        <taxon>Actinomycetota</taxon>
        <taxon>Actinomycetes</taxon>
        <taxon>Micrococcales</taxon>
        <taxon>Microbacteriaceae</taxon>
        <taxon>Cnuibacter</taxon>
    </lineage>
</organism>
<evidence type="ECO:0000256" key="3">
    <source>
        <dbReference type="ARBA" id="ARBA00012328"/>
    </source>
</evidence>
<comment type="catalytic activity">
    <reaction evidence="11 12">
        <text>uridine(1498) in 16S rRNA + S-adenosyl-L-methionine = N(3)-methyluridine(1498) in 16S rRNA + S-adenosyl-L-homocysteine + H(+)</text>
        <dbReference type="Rhea" id="RHEA:42920"/>
        <dbReference type="Rhea" id="RHEA-COMP:10283"/>
        <dbReference type="Rhea" id="RHEA-COMP:10284"/>
        <dbReference type="ChEBI" id="CHEBI:15378"/>
        <dbReference type="ChEBI" id="CHEBI:57856"/>
        <dbReference type="ChEBI" id="CHEBI:59789"/>
        <dbReference type="ChEBI" id="CHEBI:65315"/>
        <dbReference type="ChEBI" id="CHEBI:74502"/>
        <dbReference type="EC" id="2.1.1.193"/>
    </reaction>
</comment>
<sequence length="252" mass="26720">MSSLFLRDDLAAVPHAVGDEVELTGDEARHAATVNRMRVGESTSLGDGRGLVVSGTVTSVEPKRVVIAVDGVRRTDPPAVRLTLVQALAKGDRDELAIQAATELGADAVVPWQAERSVSRWSGPKVAKGEERWRSIVREAAKQAIRPWVPEVGSLASTADLVGLATRSRMLVLEPSASARLSEWPREEDRADGEDLRDVVLVVGPEGGLSPVELDRLQQAGATPVRLGPEVLRTSTAGPAAIAALAVALGRW</sequence>
<dbReference type="Pfam" id="PF20260">
    <property type="entry name" value="PUA_4"/>
    <property type="match status" value="1"/>
</dbReference>
<keyword evidence="6 12" id="KW-0698">rRNA processing</keyword>
<evidence type="ECO:0000256" key="9">
    <source>
        <dbReference type="ARBA" id="ARBA00022691"/>
    </source>
</evidence>
<keyword evidence="9 12" id="KW-0949">S-adenosyl-L-methionine</keyword>
<accession>A0A1X9LIB8</accession>
<evidence type="ECO:0000256" key="1">
    <source>
        <dbReference type="ARBA" id="ARBA00004496"/>
    </source>
</evidence>
<dbReference type="PIRSF" id="PIRSF015601">
    <property type="entry name" value="MTase_slr0722"/>
    <property type="match status" value="1"/>
</dbReference>
<dbReference type="InterPro" id="IPR029026">
    <property type="entry name" value="tRNA_m1G_MTases_N"/>
</dbReference>
<dbReference type="InterPro" id="IPR015947">
    <property type="entry name" value="PUA-like_sf"/>
</dbReference>
<dbReference type="InterPro" id="IPR029028">
    <property type="entry name" value="Alpha/beta_knot_MTases"/>
</dbReference>
<dbReference type="PANTHER" id="PTHR30027:SF3">
    <property type="entry name" value="16S RRNA (URACIL(1498)-N(3))-METHYLTRANSFERASE"/>
    <property type="match status" value="1"/>
</dbReference>
<evidence type="ECO:0000256" key="12">
    <source>
        <dbReference type="PIRNR" id="PIRNR015601"/>
    </source>
</evidence>
<dbReference type="Gene3D" id="3.40.1280.10">
    <property type="match status" value="1"/>
</dbReference>
<dbReference type="EMBL" id="CP020715">
    <property type="protein sequence ID" value="ARJ04945.1"/>
    <property type="molecule type" value="Genomic_DNA"/>
</dbReference>
<dbReference type="Gene3D" id="2.40.240.20">
    <property type="entry name" value="Hypothetical PUA domain-like, domain 1"/>
    <property type="match status" value="1"/>
</dbReference>
<dbReference type="KEGG" id="cphy:B5808_06745"/>
<reference evidence="13 14" key="1">
    <citation type="submission" date="2017-04" db="EMBL/GenBank/DDBJ databases">
        <authorList>
            <person name="Afonso C.L."/>
            <person name="Miller P.J."/>
            <person name="Scott M.A."/>
            <person name="Spackman E."/>
            <person name="Goraichik I."/>
            <person name="Dimitrov K.M."/>
            <person name="Suarez D.L."/>
            <person name="Swayne D.E."/>
        </authorList>
    </citation>
    <scope>NUCLEOTIDE SEQUENCE [LARGE SCALE GENOMIC DNA]</scope>
    <source>
        <strain evidence="14">XA(T)</strain>
    </source>
</reference>
<dbReference type="NCBIfam" id="TIGR00046">
    <property type="entry name" value="RsmE family RNA methyltransferase"/>
    <property type="match status" value="1"/>
</dbReference>
<name>A0A1X9LIB8_9MICO</name>
<proteinExistence type="inferred from homology"/>
<protein>
    <recommendedName>
        <fullName evidence="4 12">Ribosomal RNA small subunit methyltransferase E</fullName>
        <ecNumber evidence="3 12">2.1.1.193</ecNumber>
    </recommendedName>
</protein>
<keyword evidence="7 12" id="KW-0489">Methyltransferase</keyword>
<dbReference type="InterPro" id="IPR006700">
    <property type="entry name" value="RsmE"/>
</dbReference>
<evidence type="ECO:0000256" key="4">
    <source>
        <dbReference type="ARBA" id="ARBA00013673"/>
    </source>
</evidence>
<dbReference type="GO" id="GO:0070042">
    <property type="term" value="F:rRNA (uridine-N3-)-methyltransferase activity"/>
    <property type="evidence" value="ECO:0007669"/>
    <property type="project" value="TreeGrafter"/>
</dbReference>
<evidence type="ECO:0000313" key="14">
    <source>
        <dbReference type="Proteomes" id="UP000192775"/>
    </source>
</evidence>
<dbReference type="AlphaFoldDB" id="A0A1X9LIB8"/>
<dbReference type="PANTHER" id="PTHR30027">
    <property type="entry name" value="RIBOSOMAL RNA SMALL SUBUNIT METHYLTRANSFERASE E"/>
    <property type="match status" value="1"/>
</dbReference>
<keyword evidence="5 12" id="KW-0963">Cytoplasm</keyword>